<dbReference type="Proteomes" id="UP001201812">
    <property type="component" value="Unassembled WGS sequence"/>
</dbReference>
<accession>A0AAD4R4S2</accession>
<reference evidence="7" key="1">
    <citation type="submission" date="2022-01" db="EMBL/GenBank/DDBJ databases">
        <title>Genome Sequence Resource for Two Populations of Ditylenchus destructor, the Migratory Endoparasitic Phytonematode.</title>
        <authorList>
            <person name="Zhang H."/>
            <person name="Lin R."/>
            <person name="Xie B."/>
        </authorList>
    </citation>
    <scope>NUCLEOTIDE SEQUENCE</scope>
    <source>
        <strain evidence="7">BazhouSP</strain>
    </source>
</reference>
<feature type="domain" description="Carboxylesterase type B" evidence="6">
    <location>
        <begin position="32"/>
        <end position="594"/>
    </location>
</feature>
<evidence type="ECO:0000256" key="1">
    <source>
        <dbReference type="ARBA" id="ARBA00005964"/>
    </source>
</evidence>
<dbReference type="InterPro" id="IPR002018">
    <property type="entry name" value="CarbesteraseB"/>
</dbReference>
<feature type="region of interest" description="Disordered" evidence="5">
    <location>
        <begin position="1"/>
        <end position="45"/>
    </location>
</feature>
<keyword evidence="2" id="KW-0719">Serine esterase</keyword>
<comment type="caution">
    <text evidence="7">The sequence shown here is derived from an EMBL/GenBank/DDBJ whole genome shotgun (WGS) entry which is preliminary data.</text>
</comment>
<evidence type="ECO:0000256" key="2">
    <source>
        <dbReference type="ARBA" id="ARBA00022487"/>
    </source>
</evidence>
<dbReference type="PROSITE" id="PS00941">
    <property type="entry name" value="CARBOXYLESTERASE_B_2"/>
    <property type="match status" value="1"/>
</dbReference>
<evidence type="ECO:0000256" key="4">
    <source>
        <dbReference type="RuleBase" id="RU361235"/>
    </source>
</evidence>
<evidence type="ECO:0000256" key="3">
    <source>
        <dbReference type="ARBA" id="ARBA00022801"/>
    </source>
</evidence>
<dbReference type="InterPro" id="IPR029058">
    <property type="entry name" value="AB_hydrolase_fold"/>
</dbReference>
<dbReference type="SUPFAM" id="SSF53474">
    <property type="entry name" value="alpha/beta-Hydrolases"/>
    <property type="match status" value="1"/>
</dbReference>
<dbReference type="InterPro" id="IPR019819">
    <property type="entry name" value="Carboxylesterase_B_CS"/>
</dbReference>
<sequence>MGSASSSKNNGSLSSENGLPFIRRFRSAEPPPIAQTSNGPVEGKRLRITGTSEPNKYVNVFLGIPFAKPPIGELRFKKPEPLDVTWSAPLPAKRYKSRAIQKDFVWDRMELMVGKSEDCLYLNVIAPGWQPDPNTFPKGFAVMVYIHGGGFVIDSAVKYDYTRIARTLVRHDVVVVTIQYRLGFLGYFSTGDDNCPGNCGLWDQLMALKWVKNNIANFGGNPENITVFGQSAGAASTDLLSISPLSRDLFQQVILMGGSAETIWAVSSKELLIEYCRQKALSLGFQRTGQSAEWSPEENSDLMKFLRSLPAAKFEMTMIGDRIIIEEMRVPLTPIIDGEILPKSISELRKEAPPIRAMAGVTKHEGLLFLALGFQRTNTKFLTYCEQRASELLEKSKERGNVNEVIQMPLTDTITMATFRDLYGLTDLMRKDKKAVQYACVTIMSDLINNLSLQNYCDKMSQYTKSTVYRYIFEHFNPSSSRALNPLLPFIGATHCTELIYIFDINVFVTPWRRNSADRRVLDLTTRMWTNFAKFGDPNGRKCDNNNNEIPNVNDKNARNMDFCWEPVSEDSLERHLVINEKPRMCENLESKRIERLAPSLEYLLQ</sequence>
<dbReference type="Gene3D" id="3.40.50.1820">
    <property type="entry name" value="alpha/beta hydrolase"/>
    <property type="match status" value="1"/>
</dbReference>
<dbReference type="PANTHER" id="PTHR44590">
    <property type="entry name" value="CARBOXYLIC ESTER HYDROLASE-RELATED"/>
    <property type="match status" value="1"/>
</dbReference>
<comment type="similarity">
    <text evidence="1 4">Belongs to the type-B carboxylesterase/lipase family.</text>
</comment>
<dbReference type="PROSITE" id="PS00122">
    <property type="entry name" value="CARBOXYLESTERASE_B_1"/>
    <property type="match status" value="1"/>
</dbReference>
<feature type="compositionally biased region" description="Low complexity" evidence="5">
    <location>
        <begin position="1"/>
        <end position="18"/>
    </location>
</feature>
<keyword evidence="8" id="KW-1185">Reference proteome</keyword>
<dbReference type="InterPro" id="IPR019826">
    <property type="entry name" value="Carboxylesterase_B_AS"/>
</dbReference>
<evidence type="ECO:0000313" key="7">
    <source>
        <dbReference type="EMBL" id="KAI1723263.1"/>
    </source>
</evidence>
<name>A0AAD4R4S2_9BILA</name>
<dbReference type="EC" id="3.1.1.-" evidence="4"/>
<dbReference type="AlphaFoldDB" id="A0AAD4R4S2"/>
<proteinExistence type="inferred from homology"/>
<dbReference type="Pfam" id="PF00135">
    <property type="entry name" value="COesterase"/>
    <property type="match status" value="1"/>
</dbReference>
<dbReference type="GO" id="GO:0052689">
    <property type="term" value="F:carboxylic ester hydrolase activity"/>
    <property type="evidence" value="ECO:0007669"/>
    <property type="project" value="UniProtKB-KW"/>
</dbReference>
<keyword evidence="3 4" id="KW-0378">Hydrolase</keyword>
<protein>
    <recommendedName>
        <fullName evidence="4">Carboxylic ester hydrolase</fullName>
        <ecNumber evidence="4">3.1.1.-</ecNumber>
    </recommendedName>
</protein>
<evidence type="ECO:0000313" key="8">
    <source>
        <dbReference type="Proteomes" id="UP001201812"/>
    </source>
</evidence>
<evidence type="ECO:0000259" key="6">
    <source>
        <dbReference type="Pfam" id="PF00135"/>
    </source>
</evidence>
<organism evidence="7 8">
    <name type="scientific">Ditylenchus destructor</name>
    <dbReference type="NCBI Taxonomy" id="166010"/>
    <lineage>
        <taxon>Eukaryota</taxon>
        <taxon>Metazoa</taxon>
        <taxon>Ecdysozoa</taxon>
        <taxon>Nematoda</taxon>
        <taxon>Chromadorea</taxon>
        <taxon>Rhabditida</taxon>
        <taxon>Tylenchina</taxon>
        <taxon>Tylenchomorpha</taxon>
        <taxon>Sphaerularioidea</taxon>
        <taxon>Anguinidae</taxon>
        <taxon>Anguininae</taxon>
        <taxon>Ditylenchus</taxon>
    </lineage>
</organism>
<gene>
    <name evidence="7" type="ORF">DdX_03415</name>
</gene>
<dbReference type="PANTHER" id="PTHR44590:SF4">
    <property type="entry name" value="CARBOXYLIC ESTER HYDROLASE"/>
    <property type="match status" value="1"/>
</dbReference>
<evidence type="ECO:0000256" key="5">
    <source>
        <dbReference type="SAM" id="MobiDB-lite"/>
    </source>
</evidence>
<dbReference type="EMBL" id="JAKKPZ010000003">
    <property type="protein sequence ID" value="KAI1723263.1"/>
    <property type="molecule type" value="Genomic_DNA"/>
</dbReference>